<dbReference type="PANTHER" id="PTHR45138:SF9">
    <property type="entry name" value="DIGUANYLATE CYCLASE DGCM-RELATED"/>
    <property type="match status" value="1"/>
</dbReference>
<feature type="transmembrane region" description="Helical" evidence="1">
    <location>
        <begin position="181"/>
        <end position="203"/>
    </location>
</feature>
<dbReference type="PANTHER" id="PTHR45138">
    <property type="entry name" value="REGULATORY COMPONENTS OF SENSORY TRANSDUCTION SYSTEM"/>
    <property type="match status" value="1"/>
</dbReference>
<evidence type="ECO:0000259" key="2">
    <source>
        <dbReference type="PROSITE" id="PS50887"/>
    </source>
</evidence>
<proteinExistence type="predicted"/>
<feature type="transmembrane region" description="Helical" evidence="1">
    <location>
        <begin position="151"/>
        <end position="169"/>
    </location>
</feature>
<evidence type="ECO:0000313" key="4">
    <source>
        <dbReference type="Proteomes" id="UP000184245"/>
    </source>
</evidence>
<accession>A0A1M4W188</accession>
<name>A0A1M4W188_9CLOT</name>
<evidence type="ECO:0000256" key="1">
    <source>
        <dbReference type="SAM" id="Phobius"/>
    </source>
</evidence>
<dbReference type="EMBL" id="FQVI01000005">
    <property type="protein sequence ID" value="SHE75018.1"/>
    <property type="molecule type" value="Genomic_DNA"/>
</dbReference>
<feature type="transmembrane region" description="Helical" evidence="1">
    <location>
        <begin position="83"/>
        <end position="105"/>
    </location>
</feature>
<dbReference type="InterPro" id="IPR000160">
    <property type="entry name" value="GGDEF_dom"/>
</dbReference>
<feature type="transmembrane region" description="Helical" evidence="1">
    <location>
        <begin position="57"/>
        <end position="77"/>
    </location>
</feature>
<evidence type="ECO:0000313" key="3">
    <source>
        <dbReference type="EMBL" id="SHE75018.1"/>
    </source>
</evidence>
<dbReference type="InterPro" id="IPR029787">
    <property type="entry name" value="Nucleotide_cyclase"/>
</dbReference>
<dbReference type="SUPFAM" id="SSF55073">
    <property type="entry name" value="Nucleotide cyclase"/>
    <property type="match status" value="1"/>
</dbReference>
<dbReference type="InterPro" id="IPR043128">
    <property type="entry name" value="Rev_trsase/Diguanyl_cyclase"/>
</dbReference>
<dbReference type="PROSITE" id="PS50887">
    <property type="entry name" value="GGDEF"/>
    <property type="match status" value="1"/>
</dbReference>
<feature type="transmembrane region" description="Helical" evidence="1">
    <location>
        <begin position="117"/>
        <end position="136"/>
    </location>
</feature>
<keyword evidence="4" id="KW-1185">Reference proteome</keyword>
<organism evidence="3 4">
    <name type="scientific">Lactonifactor longoviformis DSM 17459</name>
    <dbReference type="NCBI Taxonomy" id="1122155"/>
    <lineage>
        <taxon>Bacteria</taxon>
        <taxon>Bacillati</taxon>
        <taxon>Bacillota</taxon>
        <taxon>Clostridia</taxon>
        <taxon>Eubacteriales</taxon>
        <taxon>Clostridiaceae</taxon>
        <taxon>Lactonifactor</taxon>
    </lineage>
</organism>
<gene>
    <name evidence="3" type="ORF">SAMN02745158_01437</name>
</gene>
<dbReference type="AlphaFoldDB" id="A0A1M4W188"/>
<sequence>MYNTIQCLLSCIFLLLGFLILCKHRYPLRRMLIGSALILLLCFGLYVMGLRLGLKTPAAAAICLTVPSFLLCGQLSVYRDFRYVFTFCSADLFGIVIMGLCNSFNIVLNLDVENNRLLAAEYLLMFSVLYMFLWRVRKEYLEIQETQKKGWGSLALLSVTFYAMIYVLMGYPAPIRERKEYLPVFTFVLIAISLTYIVIFQFIQKMKQQYEAGEMEQRLRTEQKEKELYSQMAYVDYMTKLKNRAYLAKREQEFQADWEKVLPMTCITMDINNLKQVNDMKGHAAGDSVILRVAGILRKVFPGTEDLYRLGGDEFMILLIGEASWKDSVASIVRELEQDNAENEIPIAAAVGAFVQREKGLESFIFSMKKADEYMYEDKRNYKERCHDAENKSYL</sequence>
<dbReference type="OrthoDB" id="9804955at2"/>
<keyword evidence="1" id="KW-0812">Transmembrane</keyword>
<dbReference type="Gene3D" id="3.30.70.270">
    <property type="match status" value="1"/>
</dbReference>
<keyword evidence="1" id="KW-1133">Transmembrane helix</keyword>
<feature type="transmembrane region" description="Helical" evidence="1">
    <location>
        <begin position="32"/>
        <end position="50"/>
    </location>
</feature>
<dbReference type="Pfam" id="PF00990">
    <property type="entry name" value="GGDEF"/>
    <property type="match status" value="1"/>
</dbReference>
<dbReference type="STRING" id="1122155.SAMN02745158_01437"/>
<reference evidence="3 4" key="1">
    <citation type="submission" date="2016-11" db="EMBL/GenBank/DDBJ databases">
        <authorList>
            <person name="Jaros S."/>
            <person name="Januszkiewicz K."/>
            <person name="Wedrychowicz H."/>
        </authorList>
    </citation>
    <scope>NUCLEOTIDE SEQUENCE [LARGE SCALE GENOMIC DNA]</scope>
    <source>
        <strain evidence="3 4">DSM 17459</strain>
    </source>
</reference>
<dbReference type="SMART" id="SM00267">
    <property type="entry name" value="GGDEF"/>
    <property type="match status" value="1"/>
</dbReference>
<keyword evidence="1" id="KW-0472">Membrane</keyword>
<feature type="domain" description="GGDEF" evidence="2">
    <location>
        <begin position="262"/>
        <end position="395"/>
    </location>
</feature>
<dbReference type="NCBIfam" id="TIGR00254">
    <property type="entry name" value="GGDEF"/>
    <property type="match status" value="1"/>
</dbReference>
<protein>
    <submittedName>
        <fullName evidence="3">Diguanylate cyclase (GGDEF) domain-containing protein</fullName>
    </submittedName>
</protein>
<dbReference type="GO" id="GO:0052621">
    <property type="term" value="F:diguanylate cyclase activity"/>
    <property type="evidence" value="ECO:0007669"/>
    <property type="project" value="TreeGrafter"/>
</dbReference>
<dbReference type="InterPro" id="IPR050469">
    <property type="entry name" value="Diguanylate_Cyclase"/>
</dbReference>
<dbReference type="Proteomes" id="UP000184245">
    <property type="component" value="Unassembled WGS sequence"/>
</dbReference>
<dbReference type="CDD" id="cd01949">
    <property type="entry name" value="GGDEF"/>
    <property type="match status" value="1"/>
</dbReference>